<proteinExistence type="inferred from homology"/>
<protein>
    <recommendedName>
        <fullName evidence="6">Protein DETOXIFICATION</fullName>
    </recommendedName>
    <alternativeName>
        <fullName evidence="6">Multidrug and toxic compound extrusion protein</fullName>
    </alternativeName>
</protein>
<dbReference type="KEGG" id="mcha:111004794"/>
<evidence type="ECO:0000256" key="1">
    <source>
        <dbReference type="ARBA" id="ARBA00004141"/>
    </source>
</evidence>
<feature type="transmembrane region" description="Helical" evidence="6">
    <location>
        <begin position="345"/>
        <end position="369"/>
    </location>
</feature>
<dbReference type="GO" id="GO:1990961">
    <property type="term" value="P:xenobiotic detoxification by transmembrane export across the plasma membrane"/>
    <property type="evidence" value="ECO:0007669"/>
    <property type="project" value="InterPro"/>
</dbReference>
<dbReference type="CDD" id="cd13132">
    <property type="entry name" value="MATE_eukaryotic"/>
    <property type="match status" value="1"/>
</dbReference>
<dbReference type="GO" id="GO:0016020">
    <property type="term" value="C:membrane"/>
    <property type="evidence" value="ECO:0007669"/>
    <property type="project" value="UniProtKB-SubCell"/>
</dbReference>
<accession>A0A6J1BQ65</accession>
<dbReference type="NCBIfam" id="TIGR00797">
    <property type="entry name" value="matE"/>
    <property type="match status" value="1"/>
</dbReference>
<evidence type="ECO:0000256" key="5">
    <source>
        <dbReference type="ARBA" id="ARBA00023136"/>
    </source>
</evidence>
<evidence type="ECO:0000256" key="3">
    <source>
        <dbReference type="ARBA" id="ARBA00022692"/>
    </source>
</evidence>
<evidence type="ECO:0000313" key="8">
    <source>
        <dbReference type="RefSeq" id="XP_022131676.1"/>
    </source>
</evidence>
<keyword evidence="4 6" id="KW-1133">Transmembrane helix</keyword>
<name>A0A6J1BQ65_MOMCH</name>
<comment type="similarity">
    <text evidence="2 6">Belongs to the multi antimicrobial extrusion (MATE) (TC 2.A.66.1) family.</text>
</comment>
<keyword evidence="7" id="KW-1185">Reference proteome</keyword>
<dbReference type="Proteomes" id="UP000504603">
    <property type="component" value="Unplaced"/>
</dbReference>
<evidence type="ECO:0000256" key="4">
    <source>
        <dbReference type="ARBA" id="ARBA00022989"/>
    </source>
</evidence>
<dbReference type="AlphaFoldDB" id="A0A6J1BQ65"/>
<feature type="transmembrane region" description="Helical" evidence="6">
    <location>
        <begin position="130"/>
        <end position="147"/>
    </location>
</feature>
<feature type="transmembrane region" description="Helical" evidence="6">
    <location>
        <begin position="418"/>
        <end position="441"/>
    </location>
</feature>
<organism evidence="7 8">
    <name type="scientific">Momordica charantia</name>
    <name type="common">Bitter gourd</name>
    <name type="synonym">Balsam pear</name>
    <dbReference type="NCBI Taxonomy" id="3673"/>
    <lineage>
        <taxon>Eukaryota</taxon>
        <taxon>Viridiplantae</taxon>
        <taxon>Streptophyta</taxon>
        <taxon>Embryophyta</taxon>
        <taxon>Tracheophyta</taxon>
        <taxon>Spermatophyta</taxon>
        <taxon>Magnoliopsida</taxon>
        <taxon>eudicotyledons</taxon>
        <taxon>Gunneridae</taxon>
        <taxon>Pentapetalae</taxon>
        <taxon>rosids</taxon>
        <taxon>fabids</taxon>
        <taxon>Cucurbitales</taxon>
        <taxon>Cucurbitaceae</taxon>
        <taxon>Momordiceae</taxon>
        <taxon>Momordica</taxon>
    </lineage>
</organism>
<dbReference type="InterPro" id="IPR045069">
    <property type="entry name" value="MATE_euk"/>
</dbReference>
<gene>
    <name evidence="8" type="primary">LOC111004794</name>
</gene>
<comment type="caution">
    <text evidence="6">Lacks conserved residue(s) required for the propagation of feature annotation.</text>
</comment>
<dbReference type="GO" id="GO:0042910">
    <property type="term" value="F:xenobiotic transmembrane transporter activity"/>
    <property type="evidence" value="ECO:0007669"/>
    <property type="project" value="InterPro"/>
</dbReference>
<dbReference type="InterPro" id="IPR002528">
    <property type="entry name" value="MATE_fam"/>
</dbReference>
<sequence length="500" mass="54723">MGSIIRADAEGLNQPLIISSKDKSRATESGEDRREDFLSKLWVETQQLWLIVGPSIFSRVAGYSMNIITQAFAGHLGDVQLASISIANTVIVGFNFGLLLGMASALETLCGQAYGAKKYHMLGIYLQRSWIVLCLCCFLLLPFYFYATPVLKLLGQPDDVAEQSGVVALWLIPLHFSFAFQFPLQRFLQSQLKTQVIAWVSLLGLLVNIVTSWVLMYVWEFGVIGAAIALDISWWVLVFGLYIYTVGGWCPLTWTGFSVQAFQGLWDFTKLSAAAGLMLCSENWYYRILVLMTGNLKDATVAVDALSICMSINGWEMMVPLAFFAGIGVRVANELGAGNGKGAKFATIVSVAQSTVIGVVICVVIMILHDKIALIFTSSSSVVEAVDSLSNLLAITILLNSIQPVLSGVAVGSGWQSWVAYINIGCYYLIGLPLGFVMEWVFHSGVLGIWGGMIFGGTAIQTIILVIITMRTNWEQEAQNALKNVEDWSSPEENEKPLLA</sequence>
<feature type="transmembrane region" description="Helical" evidence="6">
    <location>
        <begin position="167"/>
        <end position="184"/>
    </location>
</feature>
<feature type="transmembrane region" description="Helical" evidence="6">
    <location>
        <begin position="389"/>
        <end position="411"/>
    </location>
</feature>
<feature type="transmembrane region" description="Helical" evidence="6">
    <location>
        <begin position="447"/>
        <end position="468"/>
    </location>
</feature>
<evidence type="ECO:0000256" key="6">
    <source>
        <dbReference type="RuleBase" id="RU004914"/>
    </source>
</evidence>
<dbReference type="GeneID" id="111004794"/>
<dbReference type="Pfam" id="PF01554">
    <property type="entry name" value="MatE"/>
    <property type="match status" value="2"/>
</dbReference>
<dbReference type="PANTHER" id="PTHR11206">
    <property type="entry name" value="MULTIDRUG RESISTANCE PROTEIN"/>
    <property type="match status" value="1"/>
</dbReference>
<keyword evidence="3 6" id="KW-0812">Transmembrane</keyword>
<evidence type="ECO:0000313" key="7">
    <source>
        <dbReference type="Proteomes" id="UP000504603"/>
    </source>
</evidence>
<comment type="subcellular location">
    <subcellularLocation>
        <location evidence="1">Membrane</location>
        <topology evidence="1">Multi-pass membrane protein</topology>
    </subcellularLocation>
</comment>
<dbReference type="GO" id="GO:0015297">
    <property type="term" value="F:antiporter activity"/>
    <property type="evidence" value="ECO:0007669"/>
    <property type="project" value="InterPro"/>
</dbReference>
<keyword evidence="5 6" id="KW-0472">Membrane</keyword>
<feature type="transmembrane region" description="Helical" evidence="6">
    <location>
        <begin position="196"/>
        <end position="215"/>
    </location>
</feature>
<feature type="transmembrane region" description="Helical" evidence="6">
    <location>
        <begin position="86"/>
        <end position="109"/>
    </location>
</feature>
<dbReference type="OrthoDB" id="2126698at2759"/>
<reference evidence="8" key="1">
    <citation type="submission" date="2025-08" db="UniProtKB">
        <authorList>
            <consortium name="RefSeq"/>
        </authorList>
    </citation>
    <scope>IDENTIFICATION</scope>
</reference>
<dbReference type="RefSeq" id="XP_022131676.1">
    <property type="nucleotide sequence ID" value="XM_022275984.1"/>
</dbReference>
<evidence type="ECO:0000256" key="2">
    <source>
        <dbReference type="ARBA" id="ARBA00010199"/>
    </source>
</evidence>